<dbReference type="RefSeq" id="WP_169580208.1">
    <property type="nucleotide sequence ID" value="NZ_CP051480.1"/>
</dbReference>
<dbReference type="KEGG" id="mphn:HGG64_01510"/>
<name>A0A858U554_9MOLU</name>
<evidence type="ECO:0000313" key="1">
    <source>
        <dbReference type="EMBL" id="QJG66385.1"/>
    </source>
</evidence>
<dbReference type="AlphaFoldDB" id="A0A858U554"/>
<protein>
    <submittedName>
        <fullName evidence="1">Uncharacterized protein</fullName>
    </submittedName>
</protein>
<gene>
    <name evidence="1" type="ORF">HGG64_01510</name>
</gene>
<keyword evidence="2" id="KW-1185">Reference proteome</keyword>
<evidence type="ECO:0000313" key="2">
    <source>
        <dbReference type="Proteomes" id="UP000501728"/>
    </source>
</evidence>
<organism evidence="1 2">
    <name type="scientific">Mycoplasma phocoeninasale</name>
    <dbReference type="NCBI Taxonomy" id="2726117"/>
    <lineage>
        <taxon>Bacteria</taxon>
        <taxon>Bacillati</taxon>
        <taxon>Mycoplasmatota</taxon>
        <taxon>Mollicutes</taxon>
        <taxon>Mycoplasmataceae</taxon>
        <taxon>Mycoplasma</taxon>
    </lineage>
</organism>
<reference evidence="1 2" key="1">
    <citation type="submission" date="2020-04" db="EMBL/GenBank/DDBJ databases">
        <title>Novel Mycoplasma species detected in Phocoena phocoena (harbor porpoise) from the USA.</title>
        <authorList>
            <person name="Volokhov D.V."/>
        </authorList>
    </citation>
    <scope>NUCLEOTIDE SEQUENCE [LARGE SCALE GENOMIC DNA]</scope>
    <source>
        <strain evidence="1 2">C264-NAS</strain>
    </source>
</reference>
<accession>A0A858U554</accession>
<dbReference type="Proteomes" id="UP000501728">
    <property type="component" value="Chromosome"/>
</dbReference>
<proteinExistence type="predicted"/>
<dbReference type="EMBL" id="CP051480">
    <property type="protein sequence ID" value="QJG66385.1"/>
    <property type="molecule type" value="Genomic_DNA"/>
</dbReference>
<sequence>MNLYAITLQEFKDLAKQGELKTYSHFREFYKLITKLLDKDDKNTSALKNGRELIRNLEDYLNDSPNANSDIDSFLKQLESLDLSDNAGTFTGKYSEFANLLLEKSKEFLLKINPYNQFKPYIDGFNDSWVEYIKQRNIKYYNYEVLFYPYTVLKFYINSNKIDSETKKIAANFLYYIEKAIESKTGLRYRGIKEISSILKEEVKYILKKQG</sequence>